<gene>
    <name evidence="1" type="ORF">RAT170B_1121</name>
</gene>
<proteinExistence type="predicted"/>
<organism evidence="1 2">
    <name type="scientific">Rickettsia argasii T170-B</name>
    <dbReference type="NCBI Taxonomy" id="1268837"/>
    <lineage>
        <taxon>Bacteria</taxon>
        <taxon>Pseudomonadati</taxon>
        <taxon>Pseudomonadota</taxon>
        <taxon>Alphaproteobacteria</taxon>
        <taxon>Rickettsiales</taxon>
        <taxon>Rickettsiaceae</taxon>
        <taxon>Rickettsieae</taxon>
        <taxon>Rickettsia</taxon>
        <taxon>spotted fever group</taxon>
    </lineage>
</organism>
<evidence type="ECO:0000313" key="1">
    <source>
        <dbReference type="EMBL" id="KJW04313.1"/>
    </source>
</evidence>
<sequence>MEKGIIHHQYGINGVKFLKENAVEIKINTGKRILTDKIYENTRHELLINFDYETNPKEAEVFINGHHLEICPTEGL</sequence>
<dbReference type="EMBL" id="LAOQ01000004">
    <property type="protein sequence ID" value="KJW04313.1"/>
    <property type="molecule type" value="Genomic_DNA"/>
</dbReference>
<dbReference type="AlphaFoldDB" id="A0A0F3RDG2"/>
<reference evidence="1 2" key="1">
    <citation type="submission" date="2015-01" db="EMBL/GenBank/DDBJ databases">
        <title>Genome Sequencing of Rickettsiales /home/snadendla/prok_pipe/test/illegal_ec_num.txt.</title>
        <authorList>
            <person name="Daugherty S.C."/>
            <person name="Su Q."/>
            <person name="Abolude K."/>
            <person name="Beier-Sexton M."/>
            <person name="Carlyon J.A."/>
            <person name="Carter R."/>
            <person name="Day N.P."/>
            <person name="Dumler S.J."/>
            <person name="Dyachenko V."/>
            <person name="Godinez A."/>
            <person name="Kurtti T.J."/>
            <person name="Lichay M."/>
            <person name="Mullins K.E."/>
            <person name="Ott S."/>
            <person name="Pappas-Brown V."/>
            <person name="Paris D.H."/>
            <person name="Patel P."/>
            <person name="Richards A.L."/>
            <person name="Sadzewicz L."/>
            <person name="Sears K."/>
            <person name="Seidman D."/>
            <person name="Sengamalay N."/>
            <person name="Stenos J."/>
            <person name="Tallon L.J."/>
            <person name="Vincent G."/>
            <person name="Fraser C.M."/>
            <person name="Munderloh U."/>
            <person name="Dunning-Hotopp J.C."/>
        </authorList>
    </citation>
    <scope>NUCLEOTIDE SEQUENCE [LARGE SCALE GENOMIC DNA]</scope>
    <source>
        <strain evidence="1 2">T170-B</strain>
    </source>
</reference>
<comment type="caution">
    <text evidence="1">The sequence shown here is derived from an EMBL/GenBank/DDBJ whole genome shotgun (WGS) entry which is preliminary data.</text>
</comment>
<keyword evidence="2" id="KW-1185">Reference proteome</keyword>
<evidence type="ECO:0000313" key="2">
    <source>
        <dbReference type="Proteomes" id="UP000033736"/>
    </source>
</evidence>
<dbReference type="PATRIC" id="fig|1268837.3.peg.1326"/>
<protein>
    <submittedName>
        <fullName evidence="1">Uncharacterized protein</fullName>
    </submittedName>
</protein>
<name>A0A0F3RDG2_9RICK</name>
<accession>A0A0F3RDG2</accession>
<dbReference type="Proteomes" id="UP000033736">
    <property type="component" value="Unassembled WGS sequence"/>
</dbReference>